<evidence type="ECO:0000256" key="8">
    <source>
        <dbReference type="ARBA" id="ARBA00022990"/>
    </source>
</evidence>
<dbReference type="InterPro" id="IPR001129">
    <property type="entry name" value="Membr-assoc_MAPEG"/>
</dbReference>
<evidence type="ECO:0000256" key="6">
    <source>
        <dbReference type="ARBA" id="ARBA00022824"/>
    </source>
</evidence>
<evidence type="ECO:0000256" key="7">
    <source>
        <dbReference type="ARBA" id="ARBA00022989"/>
    </source>
</evidence>
<protein>
    <recommendedName>
        <fullName evidence="11">Microsomal glutathione S-transferase 1</fullName>
        <ecNumber evidence="3">2.5.1.18</ecNumber>
    </recommendedName>
</protein>
<feature type="transmembrane region" description="Helical" evidence="13">
    <location>
        <begin position="131"/>
        <end position="150"/>
    </location>
</feature>
<name>A0A6M0QUT6_9RHOB</name>
<keyword evidence="6" id="KW-0256">Endoplasmic reticulum</keyword>
<accession>A0A6M0QUT6</accession>
<keyword evidence="7 13" id="KW-1133">Transmembrane helix</keyword>
<keyword evidence="4" id="KW-0808">Transferase</keyword>
<dbReference type="AlphaFoldDB" id="A0A6M0QUT6"/>
<dbReference type="InterPro" id="IPR023352">
    <property type="entry name" value="MAPEG-like_dom_sf"/>
</dbReference>
<feature type="transmembrane region" description="Helical" evidence="13">
    <location>
        <begin position="6"/>
        <end position="27"/>
    </location>
</feature>
<evidence type="ECO:0000256" key="1">
    <source>
        <dbReference type="ARBA" id="ARBA00003701"/>
    </source>
</evidence>
<keyword evidence="5 13" id="KW-0812">Transmembrane</keyword>
<evidence type="ECO:0000256" key="13">
    <source>
        <dbReference type="SAM" id="Phobius"/>
    </source>
</evidence>
<evidence type="ECO:0000256" key="2">
    <source>
        <dbReference type="ARBA" id="ARBA00004477"/>
    </source>
</evidence>
<dbReference type="GO" id="GO:0004364">
    <property type="term" value="F:glutathione transferase activity"/>
    <property type="evidence" value="ECO:0007669"/>
    <property type="project" value="UniProtKB-EC"/>
</dbReference>
<evidence type="ECO:0000313" key="14">
    <source>
        <dbReference type="EMBL" id="NEY91210.1"/>
    </source>
</evidence>
<evidence type="ECO:0000256" key="9">
    <source>
        <dbReference type="ARBA" id="ARBA00023136"/>
    </source>
</evidence>
<evidence type="ECO:0000256" key="12">
    <source>
        <dbReference type="ARBA" id="ARBA00049385"/>
    </source>
</evidence>
<keyword evidence="8" id="KW-0007">Acetylation</keyword>
<dbReference type="InterPro" id="IPR040162">
    <property type="entry name" value="MGST1-like"/>
</dbReference>
<organism evidence="14 15">
    <name type="scientific">Tabrizicola oligotrophica</name>
    <dbReference type="NCBI Taxonomy" id="2710650"/>
    <lineage>
        <taxon>Bacteria</taxon>
        <taxon>Pseudomonadati</taxon>
        <taxon>Pseudomonadota</taxon>
        <taxon>Alphaproteobacteria</taxon>
        <taxon>Rhodobacterales</taxon>
        <taxon>Paracoccaceae</taxon>
        <taxon>Tabrizicola</taxon>
    </lineage>
</organism>
<dbReference type="EC" id="2.5.1.18" evidence="3"/>
<sequence>MGEFHVGNPVFVTYLIAAALMVFKLMGQGWMTVYRMMRAKAGYASPEDLRPGPLNRAPAPAQLELNDYVDRSRRMHRNDLENIPGFWVAGLLFVAVAPPLWLAQGMLFGFVAARVAHALAYAMALSHEVRATFYTIGSLIVAGMALYALVAVL</sequence>
<keyword evidence="15" id="KW-1185">Reference proteome</keyword>
<gene>
    <name evidence="14" type="ORF">G4Z14_12965</name>
</gene>
<comment type="subcellular location">
    <subcellularLocation>
        <location evidence="2">Endoplasmic reticulum membrane</location>
        <topology evidence="2">Multi-pass membrane protein</topology>
    </subcellularLocation>
</comment>
<evidence type="ECO:0000256" key="3">
    <source>
        <dbReference type="ARBA" id="ARBA00012452"/>
    </source>
</evidence>
<dbReference type="PANTHER" id="PTHR10689">
    <property type="entry name" value="MICROSOMAL GLUTATHIONE S-TRANSFERASE 1"/>
    <property type="match status" value="1"/>
</dbReference>
<feature type="transmembrane region" description="Helical" evidence="13">
    <location>
        <begin position="83"/>
        <end position="101"/>
    </location>
</feature>
<comment type="subunit">
    <text evidence="10">Homotrimer; The trimer binds only one molecule of glutathione.</text>
</comment>
<comment type="function">
    <text evidence="1">Conjugation of reduced glutathione to a wide number of exogenous and endogenous hydrophobic electrophiles.</text>
</comment>
<dbReference type="PANTHER" id="PTHR10689:SF6">
    <property type="entry name" value="MICROSOMAL GLUTATHIONE S-TRANSFERASE 1"/>
    <property type="match status" value="1"/>
</dbReference>
<keyword evidence="9 13" id="KW-0472">Membrane</keyword>
<evidence type="ECO:0000256" key="11">
    <source>
        <dbReference type="ARBA" id="ARBA00039397"/>
    </source>
</evidence>
<proteinExistence type="predicted"/>
<dbReference type="Pfam" id="PF01124">
    <property type="entry name" value="MAPEG"/>
    <property type="match status" value="1"/>
</dbReference>
<comment type="caution">
    <text evidence="14">The sequence shown here is derived from an EMBL/GenBank/DDBJ whole genome shotgun (WGS) entry which is preliminary data.</text>
</comment>
<comment type="catalytic activity">
    <reaction evidence="12">
        <text>RX + glutathione = an S-substituted glutathione + a halide anion + H(+)</text>
        <dbReference type="Rhea" id="RHEA:16437"/>
        <dbReference type="ChEBI" id="CHEBI:15378"/>
        <dbReference type="ChEBI" id="CHEBI:16042"/>
        <dbReference type="ChEBI" id="CHEBI:17792"/>
        <dbReference type="ChEBI" id="CHEBI:57925"/>
        <dbReference type="ChEBI" id="CHEBI:90779"/>
        <dbReference type="EC" id="2.5.1.18"/>
    </reaction>
    <physiologicalReaction direction="left-to-right" evidence="12">
        <dbReference type="Rhea" id="RHEA:16438"/>
    </physiologicalReaction>
</comment>
<dbReference type="Gene3D" id="1.20.120.550">
    <property type="entry name" value="Membrane associated eicosanoid/glutathione metabolism-like domain"/>
    <property type="match status" value="1"/>
</dbReference>
<dbReference type="RefSeq" id="WP_164626401.1">
    <property type="nucleotide sequence ID" value="NZ_JAAIVJ010000007.1"/>
</dbReference>
<dbReference type="SUPFAM" id="SSF161084">
    <property type="entry name" value="MAPEG domain-like"/>
    <property type="match status" value="1"/>
</dbReference>
<evidence type="ECO:0000256" key="10">
    <source>
        <dbReference type="ARBA" id="ARBA00038540"/>
    </source>
</evidence>
<dbReference type="GO" id="GO:0016020">
    <property type="term" value="C:membrane"/>
    <property type="evidence" value="ECO:0007669"/>
    <property type="project" value="InterPro"/>
</dbReference>
<evidence type="ECO:0000313" key="15">
    <source>
        <dbReference type="Proteomes" id="UP000477782"/>
    </source>
</evidence>
<evidence type="ECO:0000256" key="4">
    <source>
        <dbReference type="ARBA" id="ARBA00022679"/>
    </source>
</evidence>
<evidence type="ECO:0000256" key="5">
    <source>
        <dbReference type="ARBA" id="ARBA00022692"/>
    </source>
</evidence>
<dbReference type="EMBL" id="JAAIVJ010000007">
    <property type="protein sequence ID" value="NEY91210.1"/>
    <property type="molecule type" value="Genomic_DNA"/>
</dbReference>
<dbReference type="Proteomes" id="UP000477782">
    <property type="component" value="Unassembled WGS sequence"/>
</dbReference>
<reference evidence="14 15" key="1">
    <citation type="submission" date="2020-02" db="EMBL/GenBank/DDBJ databases">
        <authorList>
            <person name="Chen W.-M."/>
        </authorList>
    </citation>
    <scope>NUCLEOTIDE SEQUENCE [LARGE SCALE GENOMIC DNA]</scope>
    <source>
        <strain evidence="14 15">KMS-5</strain>
    </source>
</reference>